<protein>
    <recommendedName>
        <fullName evidence="1">DUF7336 domain-containing protein</fullName>
    </recommendedName>
</protein>
<keyword evidence="3" id="KW-1185">Reference proteome</keyword>
<dbReference type="EMBL" id="BAABWN010000019">
    <property type="protein sequence ID" value="GAA6170139.1"/>
    <property type="molecule type" value="Genomic_DNA"/>
</dbReference>
<dbReference type="Pfam" id="PF24024">
    <property type="entry name" value="DUF7336"/>
    <property type="match status" value="1"/>
</dbReference>
<dbReference type="InterPro" id="IPR055760">
    <property type="entry name" value="DUF7336"/>
</dbReference>
<evidence type="ECO:0000313" key="3">
    <source>
        <dbReference type="Proteomes" id="UP001465153"/>
    </source>
</evidence>
<evidence type="ECO:0000313" key="2">
    <source>
        <dbReference type="EMBL" id="GAA6170139.1"/>
    </source>
</evidence>
<dbReference type="RefSeq" id="WP_353304475.1">
    <property type="nucleotide sequence ID" value="NZ_BAABWN010000019.1"/>
</dbReference>
<proteinExistence type="predicted"/>
<evidence type="ECO:0000259" key="1">
    <source>
        <dbReference type="Pfam" id="PF24024"/>
    </source>
</evidence>
<sequence>MRKIYLLWHVHEQENRDDEKLIGAYASESDAKAAIDRLKEKPGFRYQPEGFQICPYTLGEDHWTEGYSTMTAIYVRNVGASGQRYICVSAAIHPGEVYEICGTSNSLDEKWEFSSGEFVKCIEFQSEPGVTDLLASEKIDPNF</sequence>
<reference evidence="2 3" key="1">
    <citation type="submission" date="2024-04" db="EMBL/GenBank/DDBJ databases">
        <title>Draft genome sequence of Sessilibacter corallicola NBRC 116591.</title>
        <authorList>
            <person name="Miyakawa T."/>
            <person name="Kusuya Y."/>
            <person name="Miura T."/>
        </authorList>
    </citation>
    <scope>NUCLEOTIDE SEQUENCE [LARGE SCALE GENOMIC DNA]</scope>
    <source>
        <strain evidence="2 3">KU-00831-HH</strain>
    </source>
</reference>
<dbReference type="Proteomes" id="UP001465153">
    <property type="component" value="Unassembled WGS sequence"/>
</dbReference>
<accession>A0ABQ0AER3</accession>
<comment type="caution">
    <text evidence="2">The sequence shown here is derived from an EMBL/GenBank/DDBJ whole genome shotgun (WGS) entry which is preliminary data.</text>
</comment>
<gene>
    <name evidence="2" type="ORF">NBRC116591_39520</name>
</gene>
<feature type="domain" description="DUF7336" evidence="1">
    <location>
        <begin position="3"/>
        <end position="66"/>
    </location>
</feature>
<name>A0ABQ0AER3_9GAMM</name>
<organism evidence="2 3">
    <name type="scientific">Sessilibacter corallicola</name>
    <dbReference type="NCBI Taxonomy" id="2904075"/>
    <lineage>
        <taxon>Bacteria</taxon>
        <taxon>Pseudomonadati</taxon>
        <taxon>Pseudomonadota</taxon>
        <taxon>Gammaproteobacteria</taxon>
        <taxon>Cellvibrionales</taxon>
        <taxon>Cellvibrionaceae</taxon>
        <taxon>Sessilibacter</taxon>
    </lineage>
</organism>